<accession>A0A4Y2ETP0</accession>
<comment type="caution">
    <text evidence="2">The sequence shown here is derived from an EMBL/GenBank/DDBJ whole genome shotgun (WGS) entry which is preliminary data.</text>
</comment>
<evidence type="ECO:0000256" key="1">
    <source>
        <dbReference type="SAM" id="MobiDB-lite"/>
    </source>
</evidence>
<sequence length="137" mass="15650">MTNNHISYIVPHKTSEAQFHQRNQESPPASRSTEAVTVMYWDRNRPTDVSILRCIYKDIENATQNRNRSKGRRNAGVKNLIGEMSSCQIGLQKSGRTFQPLASAENTDSLSHLIQLRKHRQCGLLDSHRGTDFLRTQ</sequence>
<gene>
    <name evidence="2" type="ORF">AVEN_187116_1</name>
</gene>
<dbReference type="EMBL" id="BGPR01000711">
    <property type="protein sequence ID" value="GBM32563.1"/>
    <property type="molecule type" value="Genomic_DNA"/>
</dbReference>
<organism evidence="2 3">
    <name type="scientific">Araneus ventricosus</name>
    <name type="common">Orbweaver spider</name>
    <name type="synonym">Epeira ventricosa</name>
    <dbReference type="NCBI Taxonomy" id="182803"/>
    <lineage>
        <taxon>Eukaryota</taxon>
        <taxon>Metazoa</taxon>
        <taxon>Ecdysozoa</taxon>
        <taxon>Arthropoda</taxon>
        <taxon>Chelicerata</taxon>
        <taxon>Arachnida</taxon>
        <taxon>Araneae</taxon>
        <taxon>Araneomorphae</taxon>
        <taxon>Entelegynae</taxon>
        <taxon>Araneoidea</taxon>
        <taxon>Araneidae</taxon>
        <taxon>Araneus</taxon>
    </lineage>
</organism>
<feature type="region of interest" description="Disordered" evidence="1">
    <location>
        <begin position="11"/>
        <end position="33"/>
    </location>
</feature>
<keyword evidence="3" id="KW-1185">Reference proteome</keyword>
<feature type="compositionally biased region" description="Polar residues" evidence="1">
    <location>
        <begin position="16"/>
        <end position="33"/>
    </location>
</feature>
<reference evidence="2 3" key="1">
    <citation type="journal article" date="2019" name="Sci. Rep.">
        <title>Orb-weaving spider Araneus ventricosus genome elucidates the spidroin gene catalogue.</title>
        <authorList>
            <person name="Kono N."/>
            <person name="Nakamura H."/>
            <person name="Ohtoshi R."/>
            <person name="Moran D.A.P."/>
            <person name="Shinohara A."/>
            <person name="Yoshida Y."/>
            <person name="Fujiwara M."/>
            <person name="Mori M."/>
            <person name="Tomita M."/>
            <person name="Arakawa K."/>
        </authorList>
    </citation>
    <scope>NUCLEOTIDE SEQUENCE [LARGE SCALE GENOMIC DNA]</scope>
</reference>
<name>A0A4Y2ETP0_ARAVE</name>
<dbReference type="AlphaFoldDB" id="A0A4Y2ETP0"/>
<evidence type="ECO:0000313" key="2">
    <source>
        <dbReference type="EMBL" id="GBM32563.1"/>
    </source>
</evidence>
<protein>
    <submittedName>
        <fullName evidence="2">Uncharacterized protein</fullName>
    </submittedName>
</protein>
<evidence type="ECO:0000313" key="3">
    <source>
        <dbReference type="Proteomes" id="UP000499080"/>
    </source>
</evidence>
<dbReference type="Proteomes" id="UP000499080">
    <property type="component" value="Unassembled WGS sequence"/>
</dbReference>
<proteinExistence type="predicted"/>